<sequence length="423" mass="49691">MYEHGYLSTINSPTRVHLDSESCLDHIFLKTKIPVKNFLPIVLQTIVTDHFSTIIQCSVSTENEEKVASQPKYKVFINYDRLKIFLKVEKWESVYKSGNVVLGTDKFMDILVENINKCTEFKRIKRREIKRSKWITSGLIKSVNKKNDLYNLVKINPVAIKSIEVDNNIITDKKIIANNFIEYFSEVDKNLARDIKNSGSEINNNQHSVNSIFLTPTTEEEIRKFILELKIDLSYPQNLPKYDKISIKCDLDTIEIRSVDSIKYLGVTIDRHLRWDIHLNNVTKKLRYLLPLFKNMKMMCDIEQLRILYFGLVQCHLNYGRLSWGGVTNNYLKQLEIVQKRIIKIMYGIPQLTSSEELYKNTKLFDLRQLFCLAILIDQYKNKTSKANINHKYNTRRKEHGLQELRAKKTIGQRNYMHLTARI</sequence>
<protein>
    <submittedName>
        <fullName evidence="1">Uncharacterized protein</fullName>
    </submittedName>
</protein>
<evidence type="ECO:0000313" key="1">
    <source>
        <dbReference type="EMBL" id="KAJ8912339.1"/>
    </source>
</evidence>
<comment type="caution">
    <text evidence="1">The sequence shown here is derived from an EMBL/GenBank/DDBJ whole genome shotgun (WGS) entry which is preliminary data.</text>
</comment>
<evidence type="ECO:0000313" key="2">
    <source>
        <dbReference type="Proteomes" id="UP001159042"/>
    </source>
</evidence>
<accession>A0AAV8VDS3</accession>
<keyword evidence="2" id="KW-1185">Reference proteome</keyword>
<dbReference type="EMBL" id="JANEYG010000132">
    <property type="protein sequence ID" value="KAJ8912339.1"/>
    <property type="molecule type" value="Genomic_DNA"/>
</dbReference>
<dbReference type="AlphaFoldDB" id="A0AAV8VDS3"/>
<organism evidence="1 2">
    <name type="scientific">Exocentrus adspersus</name>
    <dbReference type="NCBI Taxonomy" id="1586481"/>
    <lineage>
        <taxon>Eukaryota</taxon>
        <taxon>Metazoa</taxon>
        <taxon>Ecdysozoa</taxon>
        <taxon>Arthropoda</taxon>
        <taxon>Hexapoda</taxon>
        <taxon>Insecta</taxon>
        <taxon>Pterygota</taxon>
        <taxon>Neoptera</taxon>
        <taxon>Endopterygota</taxon>
        <taxon>Coleoptera</taxon>
        <taxon>Polyphaga</taxon>
        <taxon>Cucujiformia</taxon>
        <taxon>Chrysomeloidea</taxon>
        <taxon>Cerambycidae</taxon>
        <taxon>Lamiinae</taxon>
        <taxon>Acanthocinini</taxon>
        <taxon>Exocentrus</taxon>
    </lineage>
</organism>
<feature type="non-terminal residue" evidence="1">
    <location>
        <position position="423"/>
    </location>
</feature>
<proteinExistence type="predicted"/>
<gene>
    <name evidence="1" type="ORF">NQ315_014706</name>
</gene>
<dbReference type="Proteomes" id="UP001159042">
    <property type="component" value="Unassembled WGS sequence"/>
</dbReference>
<name>A0AAV8VDS3_9CUCU</name>
<reference evidence="1 2" key="1">
    <citation type="journal article" date="2023" name="Insect Mol. Biol.">
        <title>Genome sequencing provides insights into the evolution of gene families encoding plant cell wall-degrading enzymes in longhorned beetles.</title>
        <authorList>
            <person name="Shin N.R."/>
            <person name="Okamura Y."/>
            <person name="Kirsch R."/>
            <person name="Pauchet Y."/>
        </authorList>
    </citation>
    <scope>NUCLEOTIDE SEQUENCE [LARGE SCALE GENOMIC DNA]</scope>
    <source>
        <strain evidence="1">EAD_L_NR</strain>
    </source>
</reference>